<dbReference type="AlphaFoldDB" id="A0AAJ0B9Y8"/>
<feature type="domain" description="Alcohol dehydrogenase-like C-terminal" evidence="1">
    <location>
        <begin position="207"/>
        <end position="335"/>
    </location>
</feature>
<reference evidence="3" key="1">
    <citation type="submission" date="2023-06" db="EMBL/GenBank/DDBJ databases">
        <title>Genome-scale phylogeny and comparative genomics of the fungal order Sordariales.</title>
        <authorList>
            <consortium name="Lawrence Berkeley National Laboratory"/>
            <person name="Hensen N."/>
            <person name="Bonometti L."/>
            <person name="Westerberg I."/>
            <person name="Brannstrom I.O."/>
            <person name="Guillou S."/>
            <person name="Cros-Aarteil S."/>
            <person name="Calhoun S."/>
            <person name="Haridas S."/>
            <person name="Kuo A."/>
            <person name="Mondo S."/>
            <person name="Pangilinan J."/>
            <person name="Riley R."/>
            <person name="Labutti K."/>
            <person name="Andreopoulos B."/>
            <person name="Lipzen A."/>
            <person name="Chen C."/>
            <person name="Yanf M."/>
            <person name="Daum C."/>
            <person name="Ng V."/>
            <person name="Clum A."/>
            <person name="Steindorff A."/>
            <person name="Ohm R."/>
            <person name="Martin F."/>
            <person name="Silar P."/>
            <person name="Natvig D."/>
            <person name="Lalanne C."/>
            <person name="Gautier V."/>
            <person name="Ament-Velasquez S.L."/>
            <person name="Kruys A."/>
            <person name="Hutchinson M.I."/>
            <person name="Powell A.J."/>
            <person name="Barry K."/>
            <person name="Miller A.N."/>
            <person name="Grigoriev I.V."/>
            <person name="Debuchy R."/>
            <person name="Gladieux P."/>
            <person name="Thoren M.H."/>
            <person name="Johannesson H."/>
        </authorList>
    </citation>
    <scope>NUCLEOTIDE SEQUENCE</scope>
    <source>
        <strain evidence="3">PSN4</strain>
    </source>
</reference>
<dbReference type="InterPro" id="IPR013149">
    <property type="entry name" value="ADH-like_C"/>
</dbReference>
<dbReference type="GO" id="GO:0016491">
    <property type="term" value="F:oxidoreductase activity"/>
    <property type="evidence" value="ECO:0007669"/>
    <property type="project" value="TreeGrafter"/>
</dbReference>
<keyword evidence="4" id="KW-1185">Reference proteome</keyword>
<dbReference type="PANTHER" id="PTHR43677:SF4">
    <property type="entry name" value="QUINONE OXIDOREDUCTASE-LIKE PROTEIN 2"/>
    <property type="match status" value="1"/>
</dbReference>
<organism evidence="3 4">
    <name type="scientific">Echria macrotheca</name>
    <dbReference type="NCBI Taxonomy" id="438768"/>
    <lineage>
        <taxon>Eukaryota</taxon>
        <taxon>Fungi</taxon>
        <taxon>Dikarya</taxon>
        <taxon>Ascomycota</taxon>
        <taxon>Pezizomycotina</taxon>
        <taxon>Sordariomycetes</taxon>
        <taxon>Sordariomycetidae</taxon>
        <taxon>Sordariales</taxon>
        <taxon>Schizotheciaceae</taxon>
        <taxon>Echria</taxon>
    </lineage>
</organism>
<feature type="domain" description="Alcohol dehydrogenase-like N-terminal" evidence="2">
    <location>
        <begin position="65"/>
        <end position="150"/>
    </location>
</feature>
<dbReference type="SUPFAM" id="SSF51735">
    <property type="entry name" value="NAD(P)-binding Rossmann-fold domains"/>
    <property type="match status" value="1"/>
</dbReference>
<dbReference type="InterPro" id="IPR036291">
    <property type="entry name" value="NAD(P)-bd_dom_sf"/>
</dbReference>
<protein>
    <recommendedName>
        <fullName evidence="5">Isopropanol dehydrogenase</fullName>
    </recommendedName>
</protein>
<dbReference type="Pfam" id="PF08240">
    <property type="entry name" value="ADH_N"/>
    <property type="match status" value="1"/>
</dbReference>
<evidence type="ECO:0000259" key="1">
    <source>
        <dbReference type="Pfam" id="PF00107"/>
    </source>
</evidence>
<evidence type="ECO:0000259" key="2">
    <source>
        <dbReference type="Pfam" id="PF08240"/>
    </source>
</evidence>
<evidence type="ECO:0008006" key="5">
    <source>
        <dbReference type="Google" id="ProtNLM"/>
    </source>
</evidence>
<name>A0AAJ0B9Y8_9PEZI</name>
<dbReference type="InterPro" id="IPR051397">
    <property type="entry name" value="Zn-ADH-like_protein"/>
</dbReference>
<evidence type="ECO:0000313" key="3">
    <source>
        <dbReference type="EMBL" id="KAK1753153.1"/>
    </source>
</evidence>
<dbReference type="Proteomes" id="UP001239445">
    <property type="component" value="Unassembled WGS sequence"/>
</dbReference>
<sequence>MASSTSLPPTMKAAVKELGRPGLEIKTVPTPEVLPGTVICKILANYIGKAALGRFRAGDGPVLLTHPSPMVPGGYTIGRVAATSPDTTKLQVGQLVLLEPFIRGRDDSDVQILWGAFEGPSPASKKLAADVWRNGTMADYARAPLENTWALDEARLCGSPADGGLGYAIPELVALPIFTVPFGGLRSVDLKAGETVVVSPATGHFSLAAVAIATAMGARVVAVSRNADGLKRLQEMFPLVVPTGDVAQDTGAIIAAAGGYVDVFAEISPPAAVGSTHIESCMSAVRQYGRICLMGGRMDPKVPISMLELVFKNITIRGSYMYEREHVKGLIKLAESGALKLGKAAGMPVLGEFPLENFEAGLDMVEKHSALDGFVAIV</sequence>
<dbReference type="Gene3D" id="3.90.180.10">
    <property type="entry name" value="Medium-chain alcohol dehydrogenases, catalytic domain"/>
    <property type="match status" value="1"/>
</dbReference>
<dbReference type="EMBL" id="MU839838">
    <property type="protein sequence ID" value="KAK1753153.1"/>
    <property type="molecule type" value="Genomic_DNA"/>
</dbReference>
<dbReference type="SUPFAM" id="SSF50129">
    <property type="entry name" value="GroES-like"/>
    <property type="match status" value="1"/>
</dbReference>
<accession>A0AAJ0B9Y8</accession>
<dbReference type="InterPro" id="IPR011032">
    <property type="entry name" value="GroES-like_sf"/>
</dbReference>
<dbReference type="CDD" id="cd05188">
    <property type="entry name" value="MDR"/>
    <property type="match status" value="1"/>
</dbReference>
<dbReference type="Pfam" id="PF00107">
    <property type="entry name" value="ADH_zinc_N"/>
    <property type="match status" value="1"/>
</dbReference>
<dbReference type="InterPro" id="IPR013154">
    <property type="entry name" value="ADH-like_N"/>
</dbReference>
<evidence type="ECO:0000313" key="4">
    <source>
        <dbReference type="Proteomes" id="UP001239445"/>
    </source>
</evidence>
<gene>
    <name evidence="3" type="ORF">QBC47DRAFT_387883</name>
</gene>
<comment type="caution">
    <text evidence="3">The sequence shown here is derived from an EMBL/GenBank/DDBJ whole genome shotgun (WGS) entry which is preliminary data.</text>
</comment>
<dbReference type="GO" id="GO:0005739">
    <property type="term" value="C:mitochondrion"/>
    <property type="evidence" value="ECO:0007669"/>
    <property type="project" value="TreeGrafter"/>
</dbReference>
<dbReference type="PANTHER" id="PTHR43677">
    <property type="entry name" value="SHORT-CHAIN DEHYDROGENASE/REDUCTASE"/>
    <property type="match status" value="1"/>
</dbReference>
<proteinExistence type="predicted"/>
<dbReference type="Gene3D" id="3.40.50.720">
    <property type="entry name" value="NAD(P)-binding Rossmann-like Domain"/>
    <property type="match status" value="1"/>
</dbReference>